<protein>
    <recommendedName>
        <fullName evidence="3">Mos1 transposase HTH domain-containing protein</fullName>
    </recommendedName>
</protein>
<dbReference type="EMBL" id="JAKMXF010000222">
    <property type="protein sequence ID" value="KAI6654465.1"/>
    <property type="molecule type" value="Genomic_DNA"/>
</dbReference>
<accession>A0AAV7K062</accession>
<evidence type="ECO:0008006" key="3">
    <source>
        <dbReference type="Google" id="ProtNLM"/>
    </source>
</evidence>
<organism evidence="1 2">
    <name type="scientific">Oopsacas minuta</name>
    <dbReference type="NCBI Taxonomy" id="111878"/>
    <lineage>
        <taxon>Eukaryota</taxon>
        <taxon>Metazoa</taxon>
        <taxon>Porifera</taxon>
        <taxon>Hexactinellida</taxon>
        <taxon>Hexasterophora</taxon>
        <taxon>Lyssacinosida</taxon>
        <taxon>Leucopsacidae</taxon>
        <taxon>Oopsacas</taxon>
    </lineage>
</organism>
<dbReference type="PANTHER" id="PTHR46060">
    <property type="entry name" value="MARINER MOS1 TRANSPOSASE-LIKE PROTEIN"/>
    <property type="match status" value="1"/>
</dbReference>
<comment type="caution">
    <text evidence="1">The sequence shown here is derived from an EMBL/GenBank/DDBJ whole genome shotgun (WGS) entry which is preliminary data.</text>
</comment>
<dbReference type="AlphaFoldDB" id="A0AAV7K062"/>
<evidence type="ECO:0000313" key="2">
    <source>
        <dbReference type="Proteomes" id="UP001165289"/>
    </source>
</evidence>
<name>A0AAV7K062_9METZ</name>
<proteinExistence type="predicted"/>
<keyword evidence="2" id="KW-1185">Reference proteome</keyword>
<dbReference type="Proteomes" id="UP001165289">
    <property type="component" value="Unassembled WGS sequence"/>
</dbReference>
<evidence type="ECO:0000313" key="1">
    <source>
        <dbReference type="EMBL" id="KAI6654465.1"/>
    </source>
</evidence>
<reference evidence="1 2" key="1">
    <citation type="journal article" date="2023" name="BMC Biol.">
        <title>The compact genome of the sponge Oopsacas minuta (Hexactinellida) is lacking key metazoan core genes.</title>
        <authorList>
            <person name="Santini S."/>
            <person name="Schenkelaars Q."/>
            <person name="Jourda C."/>
            <person name="Duchesne M."/>
            <person name="Belahbib H."/>
            <person name="Rocher C."/>
            <person name="Selva M."/>
            <person name="Riesgo A."/>
            <person name="Vervoort M."/>
            <person name="Leys S.P."/>
            <person name="Kodjabachian L."/>
            <person name="Le Bivic A."/>
            <person name="Borchiellini C."/>
            <person name="Claverie J.M."/>
            <person name="Renard E."/>
        </authorList>
    </citation>
    <scope>NUCLEOTIDE SEQUENCE [LARGE SCALE GENOMIC DNA]</scope>
    <source>
        <strain evidence="1">SPO-2</strain>
    </source>
</reference>
<dbReference type="PANTHER" id="PTHR46060:SF1">
    <property type="entry name" value="MARINER MOS1 TRANSPOSASE-LIKE PROTEIN"/>
    <property type="match status" value="1"/>
</dbReference>
<sequence>MASKSNEFLFEQRAYIKIRSLLGDTPRNIYQDLVLVYGGEACSESTVKKWSLRFREDRVSAKDEPRIGQPIIATTANNIALVAEMCDSDPHITIERLAISLTLSAGSVDAILTKHLSMSKVCSRWVPHLLNQTKKKTQ</sequence>
<dbReference type="InterPro" id="IPR052709">
    <property type="entry name" value="Transposase-MT_Hybrid"/>
</dbReference>
<gene>
    <name evidence="1" type="ORF">LOD99_861</name>
</gene>